<dbReference type="PANTHER" id="PTHR43570">
    <property type="entry name" value="ALDEHYDE DEHYDROGENASE"/>
    <property type="match status" value="1"/>
</dbReference>
<sequence length="471" mass="50486">MNDTATTESAADVADGPSPAEEVRRLRATFATGRTKPLRWRLDQLRAIETMLTEGESAIAAALAEDLGRPANDTFLGDIAPTVAEAAFARKHLHQWVKPRRVGLPLSQFPGRAWYEYEPLGVTLVIGPWNYPVYLTIAPLVAAIAAGNCAVIKPSEHAPATATVIADLVGRYLDTDAMTVLQGGPAVTQEILAQGLDHAFFTGGTEVGKAVMAAAAPHLTPVTLELGGKCPALIASDADLDVAARRIAWTKLMNSGQTCIAPDYLLVDASVREEFLPKLANAFRELSPQGDGGRNMPIVTARHAERLAGLLGNHGGRVLLGGNATPAERKVDLTILVDPEPESPVMKEEIFGPILPVLSVESADVAMRTIGAGPKPLAAYVFSESKALQRRFRDTVSAGAVVANHAAMHVLAPELPFGGVGNSGMGTYHGKWGFETFSHRKAHLSRPTRPDLRIVYPPYNKLTQRLLRFIF</sequence>
<dbReference type="InterPro" id="IPR016160">
    <property type="entry name" value="Ald_DH_CS_CYS"/>
</dbReference>
<comment type="similarity">
    <text evidence="1 4">Belongs to the aldehyde dehydrogenase family.</text>
</comment>
<comment type="caution">
    <text evidence="7">The sequence shown here is derived from an EMBL/GenBank/DDBJ whole genome shotgun (WGS) entry which is preliminary data.</text>
</comment>
<name>A0A848K978_9NOCA</name>
<evidence type="ECO:0000256" key="5">
    <source>
        <dbReference type="PIRSR" id="PIRSR036492-1"/>
    </source>
</evidence>
<dbReference type="Gene3D" id="3.40.309.10">
    <property type="entry name" value="Aldehyde Dehydrogenase, Chain A, domain 2"/>
    <property type="match status" value="1"/>
</dbReference>
<reference evidence="7 8" key="1">
    <citation type="submission" date="2019-05" db="EMBL/GenBank/DDBJ databases">
        <authorList>
            <person name="Lee S.D."/>
        </authorList>
    </citation>
    <scope>NUCLEOTIDE SEQUENCE [LARGE SCALE GENOMIC DNA]</scope>
    <source>
        <strain evidence="7 8">YC2-7</strain>
    </source>
</reference>
<keyword evidence="8" id="KW-1185">Reference proteome</keyword>
<accession>A0A848K978</accession>
<organism evidence="7 8">
    <name type="scientific">Antrihabitans stalactiti</name>
    <dbReference type="NCBI Taxonomy" id="2584121"/>
    <lineage>
        <taxon>Bacteria</taxon>
        <taxon>Bacillati</taxon>
        <taxon>Actinomycetota</taxon>
        <taxon>Actinomycetes</taxon>
        <taxon>Mycobacteriales</taxon>
        <taxon>Nocardiaceae</taxon>
        <taxon>Antrihabitans</taxon>
    </lineage>
</organism>
<dbReference type="InterPro" id="IPR016162">
    <property type="entry name" value="Ald_DH_N"/>
</dbReference>
<evidence type="ECO:0000313" key="7">
    <source>
        <dbReference type="EMBL" id="NMN93844.1"/>
    </source>
</evidence>
<dbReference type="FunFam" id="3.40.309.10:FF:000003">
    <property type="entry name" value="Aldehyde dehydrogenase"/>
    <property type="match status" value="1"/>
</dbReference>
<protein>
    <recommendedName>
        <fullName evidence="4">Aldehyde dehydrogenase</fullName>
    </recommendedName>
</protein>
<dbReference type="InterPro" id="IPR016161">
    <property type="entry name" value="Ald_DH/histidinol_DH"/>
</dbReference>
<dbReference type="EMBL" id="VCQU01000001">
    <property type="protein sequence ID" value="NMN93844.1"/>
    <property type="molecule type" value="Genomic_DNA"/>
</dbReference>
<dbReference type="GO" id="GO:0004029">
    <property type="term" value="F:aldehyde dehydrogenase (NAD+) activity"/>
    <property type="evidence" value="ECO:0007669"/>
    <property type="project" value="TreeGrafter"/>
</dbReference>
<dbReference type="InterPro" id="IPR015590">
    <property type="entry name" value="Aldehyde_DH_dom"/>
</dbReference>
<feature type="active site" evidence="5">
    <location>
        <position position="225"/>
    </location>
</feature>
<evidence type="ECO:0000256" key="2">
    <source>
        <dbReference type="ARBA" id="ARBA00023002"/>
    </source>
</evidence>
<dbReference type="RefSeq" id="WP_169584533.1">
    <property type="nucleotide sequence ID" value="NZ_VCQU01000001.1"/>
</dbReference>
<dbReference type="GO" id="GO:0006081">
    <property type="term" value="P:aldehyde metabolic process"/>
    <property type="evidence" value="ECO:0007669"/>
    <property type="project" value="InterPro"/>
</dbReference>
<keyword evidence="3" id="KW-0520">NAD</keyword>
<dbReference type="AlphaFoldDB" id="A0A848K978"/>
<evidence type="ECO:0000256" key="3">
    <source>
        <dbReference type="ARBA" id="ARBA00023027"/>
    </source>
</evidence>
<evidence type="ECO:0000259" key="6">
    <source>
        <dbReference type="Pfam" id="PF00171"/>
    </source>
</evidence>
<dbReference type="CDD" id="cd07087">
    <property type="entry name" value="ALDH_F3-13-14_CALDH-like"/>
    <property type="match status" value="1"/>
</dbReference>
<dbReference type="PROSITE" id="PS00070">
    <property type="entry name" value="ALDEHYDE_DEHYDR_CYS"/>
    <property type="match status" value="1"/>
</dbReference>
<dbReference type="PIRSF" id="PIRSF036492">
    <property type="entry name" value="ALDH"/>
    <property type="match status" value="1"/>
</dbReference>
<dbReference type="InterPro" id="IPR016163">
    <property type="entry name" value="Ald_DH_C"/>
</dbReference>
<gene>
    <name evidence="7" type="ORF">FGL95_02160</name>
</gene>
<dbReference type="Proteomes" id="UP000535543">
    <property type="component" value="Unassembled WGS sequence"/>
</dbReference>
<dbReference type="InterPro" id="IPR012394">
    <property type="entry name" value="Aldehyde_DH_NAD(P)"/>
</dbReference>
<dbReference type="PANTHER" id="PTHR43570:SF16">
    <property type="entry name" value="ALDEHYDE DEHYDROGENASE TYPE III, ISOFORM Q"/>
    <property type="match status" value="1"/>
</dbReference>
<keyword evidence="2 4" id="KW-0560">Oxidoreductase</keyword>
<feature type="active site" evidence="5">
    <location>
        <position position="259"/>
    </location>
</feature>
<dbReference type="GO" id="GO:0005737">
    <property type="term" value="C:cytoplasm"/>
    <property type="evidence" value="ECO:0007669"/>
    <property type="project" value="TreeGrafter"/>
</dbReference>
<evidence type="ECO:0000256" key="1">
    <source>
        <dbReference type="ARBA" id="ARBA00009986"/>
    </source>
</evidence>
<feature type="domain" description="Aldehyde dehydrogenase" evidence="6">
    <location>
        <begin position="26"/>
        <end position="441"/>
    </location>
</feature>
<evidence type="ECO:0000256" key="4">
    <source>
        <dbReference type="PIRNR" id="PIRNR036492"/>
    </source>
</evidence>
<evidence type="ECO:0000313" key="8">
    <source>
        <dbReference type="Proteomes" id="UP000535543"/>
    </source>
</evidence>
<dbReference type="Gene3D" id="3.40.605.10">
    <property type="entry name" value="Aldehyde Dehydrogenase, Chain A, domain 1"/>
    <property type="match status" value="1"/>
</dbReference>
<dbReference type="SUPFAM" id="SSF53720">
    <property type="entry name" value="ALDH-like"/>
    <property type="match status" value="1"/>
</dbReference>
<proteinExistence type="inferred from homology"/>
<dbReference type="FunFam" id="3.40.605.10:FF:000004">
    <property type="entry name" value="Aldehyde dehydrogenase"/>
    <property type="match status" value="1"/>
</dbReference>
<dbReference type="Pfam" id="PF00171">
    <property type="entry name" value="Aldedh"/>
    <property type="match status" value="1"/>
</dbReference>
<reference evidence="7 8" key="2">
    <citation type="submission" date="2020-06" db="EMBL/GenBank/DDBJ databases">
        <title>Antribacter stalactiti gen. nov., sp. nov., a new member of the family Nacardiaceae isolated from a cave.</title>
        <authorList>
            <person name="Kim I.S."/>
        </authorList>
    </citation>
    <scope>NUCLEOTIDE SEQUENCE [LARGE SCALE GENOMIC DNA]</scope>
    <source>
        <strain evidence="7 8">YC2-7</strain>
    </source>
</reference>